<protein>
    <submittedName>
        <fullName evidence="1">Uncharacterized protein</fullName>
    </submittedName>
</protein>
<proteinExistence type="predicted"/>
<dbReference type="Proteomes" id="UP001163324">
    <property type="component" value="Chromosome 10"/>
</dbReference>
<organism evidence="1 2">
    <name type="scientific">Trichothecium roseum</name>
    <dbReference type="NCBI Taxonomy" id="47278"/>
    <lineage>
        <taxon>Eukaryota</taxon>
        <taxon>Fungi</taxon>
        <taxon>Dikarya</taxon>
        <taxon>Ascomycota</taxon>
        <taxon>Pezizomycotina</taxon>
        <taxon>Sordariomycetes</taxon>
        <taxon>Hypocreomycetidae</taxon>
        <taxon>Hypocreales</taxon>
        <taxon>Hypocreales incertae sedis</taxon>
        <taxon>Trichothecium</taxon>
    </lineage>
</organism>
<gene>
    <name evidence="1" type="ORF">N3K66_008941</name>
</gene>
<comment type="caution">
    <text evidence="1">The sequence shown here is derived from an EMBL/GenBank/DDBJ whole genome shotgun (WGS) entry which is preliminary data.</text>
</comment>
<dbReference type="EMBL" id="CM047949">
    <property type="protein sequence ID" value="KAI9896041.1"/>
    <property type="molecule type" value="Genomic_DNA"/>
</dbReference>
<keyword evidence="2" id="KW-1185">Reference proteome</keyword>
<sequence>MRLSHIVAASVAVNGAAASGFATYKEILEGADNSGAVAYSELDRSNTIFLYIQIVAGQDHQSLVDDFKTLSQNYGAKGVSLVPRVRYGAANGDIATEPEDRELLLNDVATWAKAFSDVSGVIDMPVIQAGFLGQWGEWHSGPFCPGHGTDETQENLDVKRAVVETLQGTGVRVAMRYPPDHRALFAGDRSVTLHNDCIFNGGPDGYDGGTFPADDRQTWVDYTKEVAAGNAYGGEGCNQADDSTYDWSNFDDVCGNNGLAAYIDAFQIAYFNPGNPAPFYQMFNDPSRADCIDNIKAALESHQ</sequence>
<accession>A0ACC0UQV7</accession>
<reference evidence="1" key="1">
    <citation type="submission" date="2022-10" db="EMBL/GenBank/DDBJ databases">
        <title>Complete Genome of Trichothecium roseum strain YXFP-22015, a Plant Pathogen Isolated from Citrus.</title>
        <authorList>
            <person name="Wang Y."/>
            <person name="Zhu L."/>
        </authorList>
    </citation>
    <scope>NUCLEOTIDE SEQUENCE</scope>
    <source>
        <strain evidence="1">YXFP-22015</strain>
    </source>
</reference>
<name>A0ACC0UQV7_9HYPO</name>
<evidence type="ECO:0000313" key="1">
    <source>
        <dbReference type="EMBL" id="KAI9896041.1"/>
    </source>
</evidence>
<evidence type="ECO:0000313" key="2">
    <source>
        <dbReference type="Proteomes" id="UP001163324"/>
    </source>
</evidence>